<evidence type="ECO:0000256" key="2">
    <source>
        <dbReference type="ARBA" id="ARBA00004141"/>
    </source>
</evidence>
<dbReference type="GO" id="GO:0016020">
    <property type="term" value="C:membrane"/>
    <property type="evidence" value="ECO:0007669"/>
    <property type="project" value="UniProtKB-SubCell"/>
</dbReference>
<evidence type="ECO:0000256" key="9">
    <source>
        <dbReference type="ARBA" id="ARBA00023273"/>
    </source>
</evidence>
<name>A0AAD8G2N1_ACIOX</name>
<evidence type="ECO:0000256" key="7">
    <source>
        <dbReference type="ARBA" id="ARBA00023069"/>
    </source>
</evidence>
<organism evidence="13 14">
    <name type="scientific">Acipenser oxyrinchus oxyrinchus</name>
    <dbReference type="NCBI Taxonomy" id="40147"/>
    <lineage>
        <taxon>Eukaryota</taxon>
        <taxon>Metazoa</taxon>
        <taxon>Chordata</taxon>
        <taxon>Craniata</taxon>
        <taxon>Vertebrata</taxon>
        <taxon>Euteleostomi</taxon>
        <taxon>Actinopterygii</taxon>
        <taxon>Chondrostei</taxon>
        <taxon>Acipenseriformes</taxon>
        <taxon>Acipenseridae</taxon>
        <taxon>Acipenser</taxon>
    </lineage>
</organism>
<dbReference type="PANTHER" id="PTHR28388">
    <property type="entry name" value="TRANSMEMBRANE PROTEIN 237"/>
    <property type="match status" value="1"/>
</dbReference>
<feature type="region of interest" description="Disordered" evidence="11">
    <location>
        <begin position="1"/>
        <end position="137"/>
    </location>
</feature>
<reference evidence="13" key="1">
    <citation type="submission" date="2022-02" db="EMBL/GenBank/DDBJ databases">
        <title>Atlantic sturgeon de novo genome assembly.</title>
        <authorList>
            <person name="Stock M."/>
            <person name="Klopp C."/>
            <person name="Guiguen Y."/>
            <person name="Cabau C."/>
            <person name="Parinello H."/>
            <person name="Santidrian Yebra-Pimentel E."/>
            <person name="Kuhl H."/>
            <person name="Dirks R.P."/>
            <person name="Guessner J."/>
            <person name="Wuertz S."/>
            <person name="Du K."/>
            <person name="Schartl M."/>
        </authorList>
    </citation>
    <scope>NUCLEOTIDE SEQUENCE</scope>
    <source>
        <strain evidence="13">STURGEONOMICS-FGT-2020</strain>
        <tissue evidence="13">Whole blood</tissue>
    </source>
</reference>
<feature type="compositionally biased region" description="Polar residues" evidence="11">
    <location>
        <begin position="86"/>
        <end position="102"/>
    </location>
</feature>
<feature type="transmembrane region" description="Helical" evidence="12">
    <location>
        <begin position="356"/>
        <end position="377"/>
    </location>
</feature>
<comment type="similarity">
    <text evidence="3">Belongs to the TMEM237 family.</text>
</comment>
<feature type="transmembrane region" description="Helical" evidence="12">
    <location>
        <begin position="228"/>
        <end position="251"/>
    </location>
</feature>
<dbReference type="GO" id="GO:0060271">
    <property type="term" value="P:cilium assembly"/>
    <property type="evidence" value="ECO:0007669"/>
    <property type="project" value="TreeGrafter"/>
</dbReference>
<evidence type="ECO:0000256" key="1">
    <source>
        <dbReference type="ARBA" id="ARBA00004138"/>
    </source>
</evidence>
<keyword evidence="8 12" id="KW-0472">Membrane</keyword>
<gene>
    <name evidence="13" type="primary">TMEM237</name>
    <name evidence="13" type="ORF">AOXY_G14146</name>
</gene>
<dbReference type="GO" id="GO:0035869">
    <property type="term" value="C:ciliary transition zone"/>
    <property type="evidence" value="ECO:0007669"/>
    <property type="project" value="TreeGrafter"/>
</dbReference>
<comment type="function">
    <text evidence="10">Component of the transition zone in primary cilia. Required for ciliogenesis.</text>
</comment>
<dbReference type="PANTHER" id="PTHR28388:SF1">
    <property type="entry name" value="TRANSMEMBRANE PROTEIN 237"/>
    <property type="match status" value="1"/>
</dbReference>
<evidence type="ECO:0000256" key="10">
    <source>
        <dbReference type="ARBA" id="ARBA00025631"/>
    </source>
</evidence>
<evidence type="ECO:0000256" key="8">
    <source>
        <dbReference type="ARBA" id="ARBA00023136"/>
    </source>
</evidence>
<dbReference type="EMBL" id="JAGXEW010000012">
    <property type="protein sequence ID" value="KAK1165573.1"/>
    <property type="molecule type" value="Genomic_DNA"/>
</dbReference>
<sequence>MDTEINKRRQHRALPPMPSQDTGVSTDEMPLGKPKKKKFKTSNGIGKTEESIMQPGSWRHSESKEPLTPEPPDMPPQRKRKKKKSLQTPESETSFMQNTPSEPSIKMETPNDNSVDNPDEEEVIRKPQKRTKKTRPADLHYANELGVEEDDIITDVQPPIISPHALFTAPISNSQPVGKVFVERNWRFQAADRSELSKPTEQADDYMEVKSLWTTRDVALSVHRGFRVIGLFSHGFLAGYAVWNIIVVYVLAGNQLTTFLNLLQQYKTLAYPAQSLLYLLLAVSAVSAFDRVNLAKMSMALRGFLTLDPAALASFLYFVALILSLSQQMTSDRINLYTSQSANDTLWPSGSEQQILQPWIVVNLVVALLVGIAWVFLSTRPEMDYTEDLIFAMKVEEYPKPEEKKEAQA</sequence>
<keyword evidence="7" id="KW-0969">Cilium</keyword>
<keyword evidence="6 12" id="KW-1133">Transmembrane helix</keyword>
<keyword evidence="9" id="KW-0966">Cell projection</keyword>
<evidence type="ECO:0000256" key="6">
    <source>
        <dbReference type="ARBA" id="ARBA00022989"/>
    </source>
</evidence>
<dbReference type="AlphaFoldDB" id="A0AAD8G2N1"/>
<feature type="transmembrane region" description="Helical" evidence="12">
    <location>
        <begin position="301"/>
        <end position="323"/>
    </location>
</feature>
<feature type="transmembrane region" description="Helical" evidence="12">
    <location>
        <begin position="271"/>
        <end position="289"/>
    </location>
</feature>
<comment type="subcellular location">
    <subcellularLocation>
        <location evidence="1">Cell projection</location>
        <location evidence="1">Cilium</location>
    </subcellularLocation>
    <subcellularLocation>
        <location evidence="2">Membrane</location>
        <topology evidence="2">Multi-pass membrane protein</topology>
    </subcellularLocation>
</comment>
<dbReference type="Proteomes" id="UP001230051">
    <property type="component" value="Unassembled WGS sequence"/>
</dbReference>
<proteinExistence type="inferred from homology"/>
<dbReference type="Pfam" id="PF15383">
    <property type="entry name" value="TMEM237"/>
    <property type="match status" value="1"/>
</dbReference>
<evidence type="ECO:0000313" key="14">
    <source>
        <dbReference type="Proteomes" id="UP001230051"/>
    </source>
</evidence>
<evidence type="ECO:0000256" key="4">
    <source>
        <dbReference type="ARBA" id="ARBA00022692"/>
    </source>
</evidence>
<evidence type="ECO:0000256" key="3">
    <source>
        <dbReference type="ARBA" id="ARBA00008783"/>
    </source>
</evidence>
<keyword evidence="14" id="KW-1185">Reference proteome</keyword>
<accession>A0AAD8G2N1</accession>
<evidence type="ECO:0000256" key="11">
    <source>
        <dbReference type="SAM" id="MobiDB-lite"/>
    </source>
</evidence>
<dbReference type="InterPro" id="IPR029409">
    <property type="entry name" value="TMEM237"/>
</dbReference>
<protein>
    <submittedName>
        <fullName evidence="13">Transmembrane protein 237-like isoform X3</fullName>
    </submittedName>
</protein>
<keyword evidence="4 12" id="KW-0812">Transmembrane</keyword>
<comment type="caution">
    <text evidence="13">The sequence shown here is derived from an EMBL/GenBank/DDBJ whole genome shotgun (WGS) entry which is preliminary data.</text>
</comment>
<evidence type="ECO:0000256" key="12">
    <source>
        <dbReference type="SAM" id="Phobius"/>
    </source>
</evidence>
<evidence type="ECO:0000313" key="13">
    <source>
        <dbReference type="EMBL" id="KAK1165573.1"/>
    </source>
</evidence>
<keyword evidence="5" id="KW-0970">Cilium biogenesis/degradation</keyword>
<evidence type="ECO:0000256" key="5">
    <source>
        <dbReference type="ARBA" id="ARBA00022794"/>
    </source>
</evidence>